<comment type="caution">
    <text evidence="9">The sequence shown here is derived from an EMBL/GenBank/DDBJ whole genome shotgun (WGS) entry which is preliminary data.</text>
</comment>
<dbReference type="InterPro" id="IPR003856">
    <property type="entry name" value="LPS_length_determ_N"/>
</dbReference>
<evidence type="ECO:0000256" key="2">
    <source>
        <dbReference type="ARBA" id="ARBA00022475"/>
    </source>
</evidence>
<reference evidence="9 10" key="1">
    <citation type="journal article" date="2019" name="Appl. Microbiol. Biotechnol.">
        <title>Differential efficiency of wild type rhizogenic strains for rol gene transformation of plants.</title>
        <authorList>
            <person name="Desmet S."/>
            <person name="De Keyser E."/>
            <person name="Van Vaerenbergh J."/>
            <person name="Baeyen S."/>
            <person name="Van Huylenbroeck J."/>
            <person name="Geelen D."/>
            <person name="Dhooghe E."/>
        </authorList>
    </citation>
    <scope>NUCLEOTIDE SEQUENCE [LARGE SCALE GENOMIC DNA]</scope>
    <source>
        <strain evidence="9 10">MAFF210266</strain>
    </source>
</reference>
<accession>A0A546Y8R8</accession>
<dbReference type="Pfam" id="PF02706">
    <property type="entry name" value="Wzz"/>
    <property type="match status" value="1"/>
</dbReference>
<dbReference type="InterPro" id="IPR027417">
    <property type="entry name" value="P-loop_NTPase"/>
</dbReference>
<evidence type="ECO:0000256" key="1">
    <source>
        <dbReference type="ARBA" id="ARBA00004651"/>
    </source>
</evidence>
<dbReference type="GO" id="GO:0004713">
    <property type="term" value="F:protein tyrosine kinase activity"/>
    <property type="evidence" value="ECO:0007669"/>
    <property type="project" value="TreeGrafter"/>
</dbReference>
<evidence type="ECO:0000259" key="8">
    <source>
        <dbReference type="Pfam" id="PF02706"/>
    </source>
</evidence>
<dbReference type="SUPFAM" id="SSF52540">
    <property type="entry name" value="P-loop containing nucleoside triphosphate hydrolases"/>
    <property type="match status" value="1"/>
</dbReference>
<evidence type="ECO:0000256" key="6">
    <source>
        <dbReference type="SAM" id="MobiDB-lite"/>
    </source>
</evidence>
<keyword evidence="4 7" id="KW-1133">Transmembrane helix</keyword>
<evidence type="ECO:0000256" key="4">
    <source>
        <dbReference type="ARBA" id="ARBA00022989"/>
    </source>
</evidence>
<evidence type="ECO:0000256" key="5">
    <source>
        <dbReference type="ARBA" id="ARBA00023136"/>
    </source>
</evidence>
<feature type="region of interest" description="Disordered" evidence="6">
    <location>
        <begin position="468"/>
        <end position="497"/>
    </location>
</feature>
<gene>
    <name evidence="9" type="ORF">EXN61_05855</name>
</gene>
<keyword evidence="3 7" id="KW-0812">Transmembrane</keyword>
<organism evidence="9 10">
    <name type="scientific">Agrobacterium tumefaciens</name>
    <dbReference type="NCBI Taxonomy" id="358"/>
    <lineage>
        <taxon>Bacteria</taxon>
        <taxon>Pseudomonadati</taxon>
        <taxon>Pseudomonadota</taxon>
        <taxon>Alphaproteobacteria</taxon>
        <taxon>Hyphomicrobiales</taxon>
        <taxon>Rhizobiaceae</taxon>
        <taxon>Rhizobium/Agrobacterium group</taxon>
        <taxon>Agrobacterium</taxon>
        <taxon>Agrobacterium tumefaciens complex</taxon>
    </lineage>
</organism>
<evidence type="ECO:0000256" key="3">
    <source>
        <dbReference type="ARBA" id="ARBA00022692"/>
    </source>
</evidence>
<comment type="subcellular location">
    <subcellularLocation>
        <location evidence="1">Cell membrane</location>
        <topology evidence="1">Multi-pass membrane protein</topology>
    </subcellularLocation>
</comment>
<keyword evidence="5 7" id="KW-0472">Membrane</keyword>
<dbReference type="PANTHER" id="PTHR32309:SF13">
    <property type="entry name" value="FERRIC ENTEROBACTIN TRANSPORT PROTEIN FEPE"/>
    <property type="match status" value="1"/>
</dbReference>
<protein>
    <submittedName>
        <fullName evidence="9">Chain-length determining protein</fullName>
    </submittedName>
</protein>
<dbReference type="EMBL" id="SGOE01000001">
    <property type="protein sequence ID" value="TRB09383.1"/>
    <property type="molecule type" value="Genomic_DNA"/>
</dbReference>
<feature type="transmembrane region" description="Helical" evidence="7">
    <location>
        <begin position="29"/>
        <end position="51"/>
    </location>
</feature>
<dbReference type="RefSeq" id="WP_142855628.1">
    <property type="nucleotide sequence ID" value="NZ_SGOE01000001.1"/>
</dbReference>
<dbReference type="AlphaFoldDB" id="A0A546Y8R8"/>
<proteinExistence type="predicted"/>
<dbReference type="Gene3D" id="3.40.50.300">
    <property type="entry name" value="P-loop containing nucleotide triphosphate hydrolases"/>
    <property type="match status" value="1"/>
</dbReference>
<keyword evidence="2" id="KW-1003">Cell membrane</keyword>
<feature type="compositionally biased region" description="Pro residues" evidence="6">
    <location>
        <begin position="476"/>
        <end position="485"/>
    </location>
</feature>
<dbReference type="GO" id="GO:0005886">
    <property type="term" value="C:plasma membrane"/>
    <property type="evidence" value="ECO:0007669"/>
    <property type="project" value="UniProtKB-SubCell"/>
</dbReference>
<evidence type="ECO:0000313" key="10">
    <source>
        <dbReference type="Proteomes" id="UP000317023"/>
    </source>
</evidence>
<evidence type="ECO:0000313" key="9">
    <source>
        <dbReference type="EMBL" id="TRB09383.1"/>
    </source>
</evidence>
<feature type="domain" description="Polysaccharide chain length determinant N-terminal" evidence="8">
    <location>
        <begin position="12"/>
        <end position="104"/>
    </location>
</feature>
<dbReference type="Proteomes" id="UP000317023">
    <property type="component" value="Unassembled WGS sequence"/>
</dbReference>
<evidence type="ECO:0000256" key="7">
    <source>
        <dbReference type="SAM" id="Phobius"/>
    </source>
</evidence>
<name>A0A546Y8R8_AGRTU</name>
<dbReference type="InterPro" id="IPR050445">
    <property type="entry name" value="Bact_polysacc_biosynth/exp"/>
</dbReference>
<sequence length="761" mass="81418">MNGDRIDDRDVDIDLAELVAAIWRRRGRIAAVTLLAGGAAFIAASMMSPAYKGEARVLIESRAASFGASQQSNAPAEPVLDELTVSSQVQILQSVDLIKQVAKDMKLYELDEFDPEAHPSLISRLLVALGAKKDPLQVLPEERVLKAFREKLQVYQVESSRVITVEFSSEDPKLAAAIPNEMMKAYIALQSGAKLDTSTEAARWLEPEIANLREKVREADKKVADYRASSDLLSAGQGETLATRQLGDISTELGRIRGERANAEARAEGVRSALASGRPLDTFPDVVGSPTIQRLKENETTIRSQISDLSSSLLEGHPRIRALRNQLDGIQRQIQEETRKVLASLENEANVSRLRERQLVQQLNVLKSESVRAGEQQVGLNDLEREASAQRQLLETYLARYREATSRAGSADSTPADARVISTAVEPREPYFPKTGAITIVVTLAAFLLSCIVVMLVELFTGRALKPVGRGEAPPLSDPPPPPARAPVAADETTNAPEQPVAARHENIPPPSAGAIPAAAYQPVSEEERQMPVAATTAIPALPGEDVVAAKEVAAKEVVAEESADAPDDFSIDAVAGFLATRLAKPVAAVISPAGDSGSTATVMLARALSEMGRSVALVDMTASACPTRLMVPEAGLPGVMDLLAGAAAFGETIHGDRLSDAHIVPRGNAQPREAMRAIDRLTMILGALSDAYDTVLVECGAVQISSLEKMLRNLPAEIIVSVPGKDGEMLEKTLDELVAHGYEQALPMTGMHKPGHLSAA</sequence>
<feature type="transmembrane region" description="Helical" evidence="7">
    <location>
        <begin position="437"/>
        <end position="460"/>
    </location>
</feature>
<dbReference type="PANTHER" id="PTHR32309">
    <property type="entry name" value="TYROSINE-PROTEIN KINASE"/>
    <property type="match status" value="1"/>
</dbReference>